<feature type="compositionally biased region" description="Basic and acidic residues" evidence="1">
    <location>
        <begin position="1"/>
        <end position="19"/>
    </location>
</feature>
<protein>
    <submittedName>
        <fullName evidence="2">Uncharacterized protein</fullName>
    </submittedName>
</protein>
<name>A0ABV6G4P0_9GAMM</name>
<feature type="compositionally biased region" description="Basic and acidic residues" evidence="1">
    <location>
        <begin position="27"/>
        <end position="41"/>
    </location>
</feature>
<evidence type="ECO:0000256" key="1">
    <source>
        <dbReference type="SAM" id="MobiDB-lite"/>
    </source>
</evidence>
<proteinExistence type="predicted"/>
<evidence type="ECO:0000313" key="3">
    <source>
        <dbReference type="Proteomes" id="UP001589814"/>
    </source>
</evidence>
<keyword evidence="3" id="KW-1185">Reference proteome</keyword>
<dbReference type="RefSeq" id="WP_156826664.1">
    <property type="nucleotide sequence ID" value="NZ_JBHLVX010000042.1"/>
</dbReference>
<reference evidence="2 3" key="1">
    <citation type="submission" date="2024-09" db="EMBL/GenBank/DDBJ databases">
        <authorList>
            <person name="Sun Q."/>
            <person name="Mori K."/>
        </authorList>
    </citation>
    <scope>NUCLEOTIDE SEQUENCE [LARGE SCALE GENOMIC DNA]</scope>
    <source>
        <strain evidence="2 3">CCM 7415</strain>
    </source>
</reference>
<dbReference type="Proteomes" id="UP001589814">
    <property type="component" value="Unassembled WGS sequence"/>
</dbReference>
<sequence>MAPQKDSRLRIKRRSEGERSTASPRTGNREQQFKNAGERSLQRYRSAYEELAKV</sequence>
<dbReference type="EMBL" id="JBHLVX010000042">
    <property type="protein sequence ID" value="MFC0268386.1"/>
    <property type="molecule type" value="Genomic_DNA"/>
</dbReference>
<gene>
    <name evidence="2" type="ORF">ACFFHW_10415</name>
</gene>
<evidence type="ECO:0000313" key="2">
    <source>
        <dbReference type="EMBL" id="MFC0268386.1"/>
    </source>
</evidence>
<comment type="caution">
    <text evidence="2">The sequence shown here is derived from an EMBL/GenBank/DDBJ whole genome shotgun (WGS) entry which is preliminary data.</text>
</comment>
<feature type="region of interest" description="Disordered" evidence="1">
    <location>
        <begin position="1"/>
        <end position="41"/>
    </location>
</feature>
<organism evidence="2 3">
    <name type="scientific">Kushneria aurantia</name>
    <dbReference type="NCBI Taxonomy" id="504092"/>
    <lineage>
        <taxon>Bacteria</taxon>
        <taxon>Pseudomonadati</taxon>
        <taxon>Pseudomonadota</taxon>
        <taxon>Gammaproteobacteria</taxon>
        <taxon>Oceanospirillales</taxon>
        <taxon>Halomonadaceae</taxon>
        <taxon>Kushneria</taxon>
    </lineage>
</organism>
<accession>A0ABV6G4P0</accession>